<name>A0AAW0B6C6_9AGAR</name>
<protein>
    <submittedName>
        <fullName evidence="2">Uncharacterized protein</fullName>
    </submittedName>
</protein>
<dbReference type="AlphaFoldDB" id="A0AAW0B6C6"/>
<sequence length="134" mass="14469">MPPSTRVTVESVPDESEFQSSIAELGLPFADNGLDDLDLLHEGRSQCKPETGNHTQPSSPSPFSPDASQVDMSDSNSPLNTGTFMTLETNLWDPNEDNRYIASIATATAPTTTSPSLSWTPPISRLYGRPCLTL</sequence>
<comment type="caution">
    <text evidence="2">The sequence shown here is derived from an EMBL/GenBank/DDBJ whole genome shotgun (WGS) entry which is preliminary data.</text>
</comment>
<proteinExistence type="predicted"/>
<feature type="region of interest" description="Disordered" evidence="1">
    <location>
        <begin position="42"/>
        <end position="82"/>
    </location>
</feature>
<gene>
    <name evidence="2" type="ORF">R3P38DRAFT_2780703</name>
</gene>
<accession>A0AAW0B6C6</accession>
<keyword evidence="3" id="KW-1185">Reference proteome</keyword>
<evidence type="ECO:0000256" key="1">
    <source>
        <dbReference type="SAM" id="MobiDB-lite"/>
    </source>
</evidence>
<dbReference type="Proteomes" id="UP001362999">
    <property type="component" value="Unassembled WGS sequence"/>
</dbReference>
<feature type="compositionally biased region" description="Polar residues" evidence="1">
    <location>
        <begin position="66"/>
        <end position="82"/>
    </location>
</feature>
<reference evidence="2 3" key="1">
    <citation type="journal article" date="2024" name="J Genomics">
        <title>Draft genome sequencing and assembly of Favolaschia claudopus CIRM-BRFM 2984 isolated from oak limbs.</title>
        <authorList>
            <person name="Navarro D."/>
            <person name="Drula E."/>
            <person name="Chaduli D."/>
            <person name="Cazenave R."/>
            <person name="Ahrendt S."/>
            <person name="Wang J."/>
            <person name="Lipzen A."/>
            <person name="Daum C."/>
            <person name="Barry K."/>
            <person name="Grigoriev I.V."/>
            <person name="Favel A."/>
            <person name="Rosso M.N."/>
            <person name="Martin F."/>
        </authorList>
    </citation>
    <scope>NUCLEOTIDE SEQUENCE [LARGE SCALE GENOMIC DNA]</scope>
    <source>
        <strain evidence="2 3">CIRM-BRFM 2984</strain>
    </source>
</reference>
<dbReference type="EMBL" id="JAWWNJ010000038">
    <property type="protein sequence ID" value="KAK7021468.1"/>
    <property type="molecule type" value="Genomic_DNA"/>
</dbReference>
<evidence type="ECO:0000313" key="2">
    <source>
        <dbReference type="EMBL" id="KAK7021468.1"/>
    </source>
</evidence>
<organism evidence="2 3">
    <name type="scientific">Favolaschia claudopus</name>
    <dbReference type="NCBI Taxonomy" id="2862362"/>
    <lineage>
        <taxon>Eukaryota</taxon>
        <taxon>Fungi</taxon>
        <taxon>Dikarya</taxon>
        <taxon>Basidiomycota</taxon>
        <taxon>Agaricomycotina</taxon>
        <taxon>Agaricomycetes</taxon>
        <taxon>Agaricomycetidae</taxon>
        <taxon>Agaricales</taxon>
        <taxon>Marasmiineae</taxon>
        <taxon>Mycenaceae</taxon>
        <taxon>Favolaschia</taxon>
    </lineage>
</organism>
<evidence type="ECO:0000313" key="3">
    <source>
        <dbReference type="Proteomes" id="UP001362999"/>
    </source>
</evidence>